<accession>A0AAW9FBT8</accession>
<reference evidence="1" key="1">
    <citation type="submission" date="2023-11" db="EMBL/GenBank/DDBJ databases">
        <title>WGS of Aeromonas in Northern Israel.</title>
        <authorList>
            <person name="Hershko Y."/>
        </authorList>
    </citation>
    <scope>NUCLEOTIDE SEQUENCE</scope>
    <source>
        <strain evidence="1">77416</strain>
    </source>
</reference>
<dbReference type="Proteomes" id="UP001277183">
    <property type="component" value="Unassembled WGS sequence"/>
</dbReference>
<protein>
    <recommendedName>
        <fullName evidence="3">DUF3987 domain-containing protein</fullName>
    </recommendedName>
</protein>
<organism evidence="1 2">
    <name type="scientific">Aeromonas caviae</name>
    <name type="common">Aeromonas punctata</name>
    <dbReference type="NCBI Taxonomy" id="648"/>
    <lineage>
        <taxon>Bacteria</taxon>
        <taxon>Pseudomonadati</taxon>
        <taxon>Pseudomonadota</taxon>
        <taxon>Gammaproteobacteria</taxon>
        <taxon>Aeromonadales</taxon>
        <taxon>Aeromonadaceae</taxon>
        <taxon>Aeromonas</taxon>
    </lineage>
</organism>
<dbReference type="RefSeq" id="WP_319887015.1">
    <property type="nucleotide sequence ID" value="NZ_JAWZVU010000316.1"/>
</dbReference>
<dbReference type="AlphaFoldDB" id="A0AAW9FBT8"/>
<evidence type="ECO:0000313" key="2">
    <source>
        <dbReference type="Proteomes" id="UP001277183"/>
    </source>
</evidence>
<evidence type="ECO:0008006" key="3">
    <source>
        <dbReference type="Google" id="ProtNLM"/>
    </source>
</evidence>
<evidence type="ECO:0000313" key="1">
    <source>
        <dbReference type="EMBL" id="MDX7723469.1"/>
    </source>
</evidence>
<dbReference type="EMBL" id="JAWZVU010000316">
    <property type="protein sequence ID" value="MDX7723469.1"/>
    <property type="molecule type" value="Genomic_DNA"/>
</dbReference>
<feature type="non-terminal residue" evidence="1">
    <location>
        <position position="175"/>
    </location>
</feature>
<comment type="caution">
    <text evidence="1">The sequence shown here is derived from an EMBL/GenBank/DDBJ whole genome shotgun (WGS) entry which is preliminary data.</text>
</comment>
<sequence length="175" mass="18778">MTDFGTFGDNLGRFSQETAISKPSRAAKCLPPSEAGEFARKVMGHTESTLDEIVASVAPSLSDEPETVAVSLLDMAGDHPLAIYAREVADSIQISRDSTFMIGLGLTSAVVGSAYCVKTPWDADLPLGLYVTAEQPPAAGKSGVMSAFQKPFRSAVREMNNKRNDALDREFNFEV</sequence>
<gene>
    <name evidence="1" type="ORF">SJS77_24170</name>
</gene>
<name>A0AAW9FBT8_AERCA</name>
<proteinExistence type="predicted"/>